<evidence type="ECO:0000313" key="2">
    <source>
        <dbReference type="EMBL" id="KAK3364838.1"/>
    </source>
</evidence>
<reference evidence="2" key="2">
    <citation type="submission" date="2023-06" db="EMBL/GenBank/DDBJ databases">
        <authorList>
            <consortium name="Lawrence Berkeley National Laboratory"/>
            <person name="Haridas S."/>
            <person name="Hensen N."/>
            <person name="Bonometti L."/>
            <person name="Westerberg I."/>
            <person name="Brannstrom I.O."/>
            <person name="Guillou S."/>
            <person name="Cros-Aarteil S."/>
            <person name="Calhoun S."/>
            <person name="Kuo A."/>
            <person name="Mondo S."/>
            <person name="Pangilinan J."/>
            <person name="Riley R."/>
            <person name="Labutti K."/>
            <person name="Andreopoulos B."/>
            <person name="Lipzen A."/>
            <person name="Chen C."/>
            <person name="Yanf M."/>
            <person name="Daum C."/>
            <person name="Ng V."/>
            <person name="Clum A."/>
            <person name="Steindorff A."/>
            <person name="Ohm R."/>
            <person name="Martin F."/>
            <person name="Silar P."/>
            <person name="Natvig D."/>
            <person name="Lalanne C."/>
            <person name="Gautier V."/>
            <person name="Ament-Velasquez S.L."/>
            <person name="Kruys A."/>
            <person name="Hutchinson M.I."/>
            <person name="Powell A.J."/>
            <person name="Barry K."/>
            <person name="Miller A.N."/>
            <person name="Grigoriev I.V."/>
            <person name="Debuchy R."/>
            <person name="Gladieux P."/>
            <person name="Thoren M.H."/>
            <person name="Johannesson H."/>
        </authorList>
    </citation>
    <scope>NUCLEOTIDE SEQUENCE</scope>
    <source>
        <strain evidence="2">CBS 958.72</strain>
    </source>
</reference>
<sequence length="485" mass="51148">MPSLDEHQLHKAALAEQLSNREEAYKLIQKFPNAPGADALDSAISDLSAQIKGACNDAEKATKTKLAVERARKAVVFARASVPDKPTPEQLTEHAAAVKRCRVGRPASLSLPDHTTAASSTITPTATDPDYGISAKRIPAQTTASNTIPSPPISTAADQGQSHPPHPSGTLASRTESYAVYTAASSSNPGPSLPSPRSDASTTNVVPFSLRPPASGFSEMSLQFACQACHKKKGRRKQDQTCGTGSVVPLLQADHFRLPSKHETAESVDNRSGPQSRSPTLLASPLARSPTPALLQAGESQQPCAEPPSSCQPQSALLADCSQTFAGPASVYQNSEVVIRQFGPGIEQIGPQPTSVYAVQQPGTASANSTALTKSHSQYSLVTAAAVSLSSPAVAPMADLDAAADALHHAGTAGQLIDTCSSEDIFPEGLVTEDMSKLKQDGGSYTGKIHNSERMLVLCDLLWILRIGSWYWIDIFPVTCVYMAY</sequence>
<keyword evidence="3" id="KW-1185">Reference proteome</keyword>
<dbReference type="Proteomes" id="UP001287356">
    <property type="component" value="Unassembled WGS sequence"/>
</dbReference>
<name>A0AAE0JV49_9PEZI</name>
<feature type="compositionally biased region" description="Polar residues" evidence="1">
    <location>
        <begin position="270"/>
        <end position="281"/>
    </location>
</feature>
<gene>
    <name evidence="2" type="ORF">B0T24DRAFT_598168</name>
</gene>
<dbReference type="EMBL" id="JAULSN010000009">
    <property type="protein sequence ID" value="KAK3364838.1"/>
    <property type="molecule type" value="Genomic_DNA"/>
</dbReference>
<proteinExistence type="predicted"/>
<organism evidence="2 3">
    <name type="scientific">Lasiosphaeria ovina</name>
    <dbReference type="NCBI Taxonomy" id="92902"/>
    <lineage>
        <taxon>Eukaryota</taxon>
        <taxon>Fungi</taxon>
        <taxon>Dikarya</taxon>
        <taxon>Ascomycota</taxon>
        <taxon>Pezizomycotina</taxon>
        <taxon>Sordariomycetes</taxon>
        <taxon>Sordariomycetidae</taxon>
        <taxon>Sordariales</taxon>
        <taxon>Lasiosphaeriaceae</taxon>
        <taxon>Lasiosphaeria</taxon>
    </lineage>
</organism>
<feature type="region of interest" description="Disordered" evidence="1">
    <location>
        <begin position="262"/>
        <end position="286"/>
    </location>
</feature>
<dbReference type="AlphaFoldDB" id="A0AAE0JV49"/>
<reference evidence="2" key="1">
    <citation type="journal article" date="2023" name="Mol. Phylogenet. Evol.">
        <title>Genome-scale phylogeny and comparative genomics of the fungal order Sordariales.</title>
        <authorList>
            <person name="Hensen N."/>
            <person name="Bonometti L."/>
            <person name="Westerberg I."/>
            <person name="Brannstrom I.O."/>
            <person name="Guillou S."/>
            <person name="Cros-Aarteil S."/>
            <person name="Calhoun S."/>
            <person name="Haridas S."/>
            <person name="Kuo A."/>
            <person name="Mondo S."/>
            <person name="Pangilinan J."/>
            <person name="Riley R."/>
            <person name="LaButti K."/>
            <person name="Andreopoulos B."/>
            <person name="Lipzen A."/>
            <person name="Chen C."/>
            <person name="Yan M."/>
            <person name="Daum C."/>
            <person name="Ng V."/>
            <person name="Clum A."/>
            <person name="Steindorff A."/>
            <person name="Ohm R.A."/>
            <person name="Martin F."/>
            <person name="Silar P."/>
            <person name="Natvig D.O."/>
            <person name="Lalanne C."/>
            <person name="Gautier V."/>
            <person name="Ament-Velasquez S.L."/>
            <person name="Kruys A."/>
            <person name="Hutchinson M.I."/>
            <person name="Powell A.J."/>
            <person name="Barry K."/>
            <person name="Miller A.N."/>
            <person name="Grigoriev I.V."/>
            <person name="Debuchy R."/>
            <person name="Gladieux P."/>
            <person name="Hiltunen Thoren M."/>
            <person name="Johannesson H."/>
        </authorList>
    </citation>
    <scope>NUCLEOTIDE SEQUENCE</scope>
    <source>
        <strain evidence="2">CBS 958.72</strain>
    </source>
</reference>
<feature type="compositionally biased region" description="Low complexity" evidence="1">
    <location>
        <begin position="185"/>
        <end position="198"/>
    </location>
</feature>
<feature type="compositionally biased region" description="Low complexity" evidence="1">
    <location>
        <begin position="115"/>
        <end position="130"/>
    </location>
</feature>
<feature type="region of interest" description="Disordered" evidence="1">
    <location>
        <begin position="107"/>
        <end position="207"/>
    </location>
</feature>
<accession>A0AAE0JV49</accession>
<protein>
    <submittedName>
        <fullName evidence="2">Uncharacterized protein</fullName>
    </submittedName>
</protein>
<evidence type="ECO:0000256" key="1">
    <source>
        <dbReference type="SAM" id="MobiDB-lite"/>
    </source>
</evidence>
<evidence type="ECO:0000313" key="3">
    <source>
        <dbReference type="Proteomes" id="UP001287356"/>
    </source>
</evidence>
<comment type="caution">
    <text evidence="2">The sequence shown here is derived from an EMBL/GenBank/DDBJ whole genome shotgun (WGS) entry which is preliminary data.</text>
</comment>